<dbReference type="InterPro" id="IPR002736">
    <property type="entry name" value="CitG"/>
</dbReference>
<evidence type="ECO:0000256" key="5">
    <source>
        <dbReference type="ARBA" id="ARBA00022840"/>
    </source>
</evidence>
<dbReference type="GO" id="GO:0046917">
    <property type="term" value="F:triphosphoribosyl-dephospho-CoA synthase activity"/>
    <property type="evidence" value="ECO:0007669"/>
    <property type="project" value="UniProtKB-EC"/>
</dbReference>
<dbReference type="EC" id="2.4.2.52" evidence="2"/>
<sequence>MTPTLSTHPADPETLAALAVEAIREEALLTPKPGLVDRNGSGGHTDMDVSMLLRSADSLHETFIRLASLSQQDMDAQELRDRVGVLGRIGEATMLDATGGVNTHRGALWTIGLLITAAGRAETEAGIFRRAAALARTSDSAGAPAQSSNGQRAVRAFGVSGAVSEAAAGFPHITQVALPALRAGLRRGDTVELSRQRALVSLIASVDDTCILHRGGRSGLRWMQRAARRTLDGRRFDSALERFAHHADQRRLSPGGSADLLAGAIFVNSLHLPQTDSPVPLLQQVARQEALHADH</sequence>
<dbReference type="GO" id="GO:0005524">
    <property type="term" value="F:ATP binding"/>
    <property type="evidence" value="ECO:0007669"/>
    <property type="project" value="UniProtKB-KW"/>
</dbReference>
<dbReference type="Pfam" id="PF01874">
    <property type="entry name" value="CitG"/>
    <property type="match status" value="1"/>
</dbReference>
<proteinExistence type="predicted"/>
<comment type="caution">
    <text evidence="6">The sequence shown here is derived from an EMBL/GenBank/DDBJ whole genome shotgun (WGS) entry which is preliminary data.</text>
</comment>
<organism evidence="6 7">
    <name type="scientific">Leifsonia poae</name>
    <dbReference type="NCBI Taxonomy" id="110933"/>
    <lineage>
        <taxon>Bacteria</taxon>
        <taxon>Bacillati</taxon>
        <taxon>Actinomycetota</taxon>
        <taxon>Actinomycetes</taxon>
        <taxon>Micrococcales</taxon>
        <taxon>Microbacteriaceae</taxon>
        <taxon>Leifsonia</taxon>
    </lineage>
</organism>
<reference evidence="6" key="1">
    <citation type="journal article" date="2014" name="Int. J. Syst. Evol. Microbiol.">
        <title>Complete genome sequence of Corynebacterium casei LMG S-19264T (=DSM 44701T), isolated from a smear-ripened cheese.</title>
        <authorList>
            <consortium name="US DOE Joint Genome Institute (JGI-PGF)"/>
            <person name="Walter F."/>
            <person name="Albersmeier A."/>
            <person name="Kalinowski J."/>
            <person name="Ruckert C."/>
        </authorList>
    </citation>
    <scope>NUCLEOTIDE SEQUENCE</scope>
    <source>
        <strain evidence="6">VKM Ac-1401</strain>
    </source>
</reference>
<dbReference type="AlphaFoldDB" id="A0A9W6HDE3"/>
<evidence type="ECO:0000313" key="6">
    <source>
        <dbReference type="EMBL" id="GLJ78063.1"/>
    </source>
</evidence>
<evidence type="ECO:0000256" key="2">
    <source>
        <dbReference type="ARBA" id="ARBA00012074"/>
    </source>
</evidence>
<reference evidence="6" key="2">
    <citation type="submission" date="2023-01" db="EMBL/GenBank/DDBJ databases">
        <authorList>
            <person name="Sun Q."/>
            <person name="Evtushenko L."/>
        </authorList>
    </citation>
    <scope>NUCLEOTIDE SEQUENCE</scope>
    <source>
        <strain evidence="6">VKM Ac-1401</strain>
    </source>
</reference>
<accession>A0A9W6HDE3</accession>
<keyword evidence="5" id="KW-0067">ATP-binding</keyword>
<evidence type="ECO:0000256" key="1">
    <source>
        <dbReference type="ARBA" id="ARBA00001210"/>
    </source>
</evidence>
<keyword evidence="4" id="KW-0547">Nucleotide-binding</keyword>
<keyword evidence="7" id="KW-1185">Reference proteome</keyword>
<dbReference type="PANTHER" id="PTHR30201:SF2">
    <property type="entry name" value="2-(5''-TRIPHOSPHORIBOSYL)-3'-DEPHOSPHOCOENZYME-A SYNTHASE"/>
    <property type="match status" value="1"/>
</dbReference>
<dbReference type="RefSeq" id="WP_271178658.1">
    <property type="nucleotide sequence ID" value="NZ_BAAAJO010000003.1"/>
</dbReference>
<dbReference type="Gene3D" id="1.10.4200.10">
    <property type="entry name" value="Triphosphoribosyl-dephospho-CoA protein"/>
    <property type="match status" value="2"/>
</dbReference>
<dbReference type="PANTHER" id="PTHR30201">
    <property type="entry name" value="TRIPHOSPHORIBOSYL-DEPHOSPHO-COA SYNTHASE"/>
    <property type="match status" value="1"/>
</dbReference>
<dbReference type="EMBL" id="BSEN01000015">
    <property type="protein sequence ID" value="GLJ78063.1"/>
    <property type="molecule type" value="Genomic_DNA"/>
</dbReference>
<gene>
    <name evidence="6" type="primary">mdcB</name>
    <name evidence="6" type="ORF">GCM10017584_36370</name>
</gene>
<name>A0A9W6HDE3_9MICO</name>
<evidence type="ECO:0000313" key="7">
    <source>
        <dbReference type="Proteomes" id="UP001142372"/>
    </source>
</evidence>
<keyword evidence="3" id="KW-0808">Transferase</keyword>
<evidence type="ECO:0000256" key="4">
    <source>
        <dbReference type="ARBA" id="ARBA00022741"/>
    </source>
</evidence>
<dbReference type="Proteomes" id="UP001142372">
    <property type="component" value="Unassembled WGS sequence"/>
</dbReference>
<comment type="catalytic activity">
    <reaction evidence="1">
        <text>3'-dephospho-CoA + ATP = 2'-(5''-triphospho-alpha-D-ribosyl)-3'-dephospho-CoA + adenine</text>
        <dbReference type="Rhea" id="RHEA:15117"/>
        <dbReference type="ChEBI" id="CHEBI:16708"/>
        <dbReference type="ChEBI" id="CHEBI:30616"/>
        <dbReference type="ChEBI" id="CHEBI:57328"/>
        <dbReference type="ChEBI" id="CHEBI:61378"/>
        <dbReference type="EC" id="2.4.2.52"/>
    </reaction>
</comment>
<evidence type="ECO:0000256" key="3">
    <source>
        <dbReference type="ARBA" id="ARBA00022679"/>
    </source>
</evidence>
<protein>
    <recommendedName>
        <fullName evidence="2">triphosphoribosyl-dephospho-CoA synthase</fullName>
        <ecNumber evidence="2">2.4.2.52</ecNumber>
    </recommendedName>
</protein>
<dbReference type="GO" id="GO:0051191">
    <property type="term" value="P:prosthetic group biosynthetic process"/>
    <property type="evidence" value="ECO:0007669"/>
    <property type="project" value="TreeGrafter"/>
</dbReference>